<gene>
    <name evidence="1" type="ORF">ARC78_07855</name>
</gene>
<protein>
    <recommendedName>
        <fullName evidence="3">Methylase</fullName>
    </recommendedName>
</protein>
<dbReference type="Gene3D" id="3.40.50.150">
    <property type="entry name" value="Vaccinia Virus protein VP39"/>
    <property type="match status" value="1"/>
</dbReference>
<sequence>MPKPYAESCERNRAPILSVLQRYLGDARQVLEIGSGTGQHAVHFAAALPWLRWQASDHADHLPGIRQWLEEAALPNTPPPFALQAVAGASPGLQPLPPEPEDRCFDAVFTANTLHIMGWDNVQALFAGLPALMAPAALFIAYGPFNYGGAFTSDSNRAFDGWLKARDARSGIRDFEAVDALAQAQGMRLLEDVAMPANNRLLVWQRLQR</sequence>
<dbReference type="EMBL" id="LLXS01000016">
    <property type="protein sequence ID" value="KRG42938.1"/>
    <property type="molecule type" value="Genomic_DNA"/>
</dbReference>
<reference evidence="1 2" key="1">
    <citation type="submission" date="2015-10" db="EMBL/GenBank/DDBJ databases">
        <title>Genome sequencing and analysis of members of genus Stenotrophomonas.</title>
        <authorList>
            <person name="Patil P.P."/>
            <person name="Midha S."/>
            <person name="Patil P.B."/>
        </authorList>
    </citation>
    <scope>NUCLEOTIDE SEQUENCE [LARGE SCALE GENOMIC DNA]</scope>
    <source>
        <strain evidence="1 2">JCM 9942</strain>
    </source>
</reference>
<dbReference type="Pfam" id="PF06080">
    <property type="entry name" value="DUF938"/>
    <property type="match status" value="1"/>
</dbReference>
<dbReference type="RefSeq" id="WP_054658403.1">
    <property type="nucleotide sequence ID" value="NZ_BAZI01000073.1"/>
</dbReference>
<accession>A0A0R0AMJ4</accession>
<evidence type="ECO:0000313" key="2">
    <source>
        <dbReference type="Proteomes" id="UP000050836"/>
    </source>
</evidence>
<evidence type="ECO:0008006" key="3">
    <source>
        <dbReference type="Google" id="ProtNLM"/>
    </source>
</evidence>
<dbReference type="AlphaFoldDB" id="A0A0R0AMJ4"/>
<name>A0A0R0AMJ4_9GAMM</name>
<dbReference type="OrthoDB" id="5563826at2"/>
<keyword evidence="2" id="KW-1185">Reference proteome</keyword>
<dbReference type="InterPro" id="IPR029063">
    <property type="entry name" value="SAM-dependent_MTases_sf"/>
</dbReference>
<organism evidence="1 2">
    <name type="scientific">Stenotrophomonas pictorum JCM 9942</name>
    <dbReference type="NCBI Taxonomy" id="1236960"/>
    <lineage>
        <taxon>Bacteria</taxon>
        <taxon>Pseudomonadati</taxon>
        <taxon>Pseudomonadota</taxon>
        <taxon>Gammaproteobacteria</taxon>
        <taxon>Lysobacterales</taxon>
        <taxon>Lysobacteraceae</taxon>
        <taxon>Stenotrophomonas</taxon>
    </lineage>
</organism>
<dbReference type="Proteomes" id="UP000050836">
    <property type="component" value="Unassembled WGS sequence"/>
</dbReference>
<comment type="caution">
    <text evidence="1">The sequence shown here is derived from an EMBL/GenBank/DDBJ whole genome shotgun (WGS) entry which is preliminary data.</text>
</comment>
<proteinExistence type="predicted"/>
<dbReference type="PANTHER" id="PTHR20974:SF0">
    <property type="entry name" value="UPF0585 PROTEIN CG18661"/>
    <property type="match status" value="1"/>
</dbReference>
<dbReference type="PANTHER" id="PTHR20974">
    <property type="entry name" value="UPF0585 PROTEIN CG18661"/>
    <property type="match status" value="1"/>
</dbReference>
<dbReference type="SUPFAM" id="SSF53335">
    <property type="entry name" value="S-adenosyl-L-methionine-dependent methyltransferases"/>
    <property type="match status" value="1"/>
</dbReference>
<evidence type="ECO:0000313" key="1">
    <source>
        <dbReference type="EMBL" id="KRG42938.1"/>
    </source>
</evidence>
<dbReference type="InterPro" id="IPR010342">
    <property type="entry name" value="DUF938"/>
</dbReference>